<keyword evidence="2" id="KW-1185">Reference proteome</keyword>
<dbReference type="AlphaFoldDB" id="A0ABD2MGT6"/>
<name>A0ABD2MGT6_9CUCU</name>
<dbReference type="EMBL" id="JABFTP020000001">
    <property type="protein sequence ID" value="KAL3265580.1"/>
    <property type="molecule type" value="Genomic_DNA"/>
</dbReference>
<accession>A0ABD2MGT6</accession>
<reference evidence="1 2" key="1">
    <citation type="journal article" date="2021" name="BMC Biol.">
        <title>Horizontally acquired antibacterial genes associated with adaptive radiation of ladybird beetles.</title>
        <authorList>
            <person name="Li H.S."/>
            <person name="Tang X.F."/>
            <person name="Huang Y.H."/>
            <person name="Xu Z.Y."/>
            <person name="Chen M.L."/>
            <person name="Du X.Y."/>
            <person name="Qiu B.Y."/>
            <person name="Chen P.T."/>
            <person name="Zhang W."/>
            <person name="Slipinski A."/>
            <person name="Escalona H.E."/>
            <person name="Waterhouse R.M."/>
            <person name="Zwick A."/>
            <person name="Pang H."/>
        </authorList>
    </citation>
    <scope>NUCLEOTIDE SEQUENCE [LARGE SCALE GENOMIC DNA]</scope>
    <source>
        <strain evidence="1">SYSU2018</strain>
    </source>
</reference>
<sequence>MNDILSEKRITKKISNLEELNEELHCDDWETLLLGRSAEDMWNEFSSKLNSLTEEHTHTKTSIEYPSKPWIDNEVTLPSVQDSHGKLCIDHNQSVEVFASVFASSFSVEPDGPLPRITSSRSPVELRTISFSADDIEEHLLHLKTSSTPGPDGPTAFVLNN</sequence>
<proteinExistence type="predicted"/>
<organism evidence="1 2">
    <name type="scientific">Cryptolaemus montrouzieri</name>
    <dbReference type="NCBI Taxonomy" id="559131"/>
    <lineage>
        <taxon>Eukaryota</taxon>
        <taxon>Metazoa</taxon>
        <taxon>Ecdysozoa</taxon>
        <taxon>Arthropoda</taxon>
        <taxon>Hexapoda</taxon>
        <taxon>Insecta</taxon>
        <taxon>Pterygota</taxon>
        <taxon>Neoptera</taxon>
        <taxon>Endopterygota</taxon>
        <taxon>Coleoptera</taxon>
        <taxon>Polyphaga</taxon>
        <taxon>Cucujiformia</taxon>
        <taxon>Coccinelloidea</taxon>
        <taxon>Coccinellidae</taxon>
        <taxon>Scymninae</taxon>
        <taxon>Scymnini</taxon>
        <taxon>Cryptolaemus</taxon>
    </lineage>
</organism>
<dbReference type="Proteomes" id="UP001516400">
    <property type="component" value="Unassembled WGS sequence"/>
</dbReference>
<protein>
    <submittedName>
        <fullName evidence="1">Uncharacterized protein</fullName>
    </submittedName>
</protein>
<evidence type="ECO:0000313" key="1">
    <source>
        <dbReference type="EMBL" id="KAL3265580.1"/>
    </source>
</evidence>
<evidence type="ECO:0000313" key="2">
    <source>
        <dbReference type="Proteomes" id="UP001516400"/>
    </source>
</evidence>
<gene>
    <name evidence="1" type="ORF">HHI36_009785</name>
</gene>
<comment type="caution">
    <text evidence="1">The sequence shown here is derived from an EMBL/GenBank/DDBJ whole genome shotgun (WGS) entry which is preliminary data.</text>
</comment>